<reference evidence="1" key="1">
    <citation type="journal article" date="2014" name="Int. J. Syst. Evol. Microbiol.">
        <title>Complete genome sequence of Corynebacterium casei LMG S-19264T (=DSM 44701T), isolated from a smear-ripened cheese.</title>
        <authorList>
            <consortium name="US DOE Joint Genome Institute (JGI-PGF)"/>
            <person name="Walter F."/>
            <person name="Albersmeier A."/>
            <person name="Kalinowski J."/>
            <person name="Ruckert C."/>
        </authorList>
    </citation>
    <scope>NUCLEOTIDE SEQUENCE</scope>
    <source>
        <strain evidence="1">VKM Ac-2007</strain>
    </source>
</reference>
<dbReference type="AlphaFoldDB" id="A0A9W6I5E2"/>
<protein>
    <submittedName>
        <fullName evidence="1">Uncharacterized protein</fullName>
    </submittedName>
</protein>
<comment type="caution">
    <text evidence="1">The sequence shown here is derived from an EMBL/GenBank/DDBJ whole genome shotgun (WGS) entry which is preliminary data.</text>
</comment>
<name>A0A9W6I5E2_9ACTN</name>
<reference evidence="1" key="2">
    <citation type="submission" date="2023-01" db="EMBL/GenBank/DDBJ databases">
        <authorList>
            <person name="Sun Q."/>
            <person name="Evtushenko L."/>
        </authorList>
    </citation>
    <scope>NUCLEOTIDE SEQUENCE</scope>
    <source>
        <strain evidence="1">VKM Ac-2007</strain>
    </source>
</reference>
<gene>
    <name evidence="1" type="ORF">GCM10017600_57560</name>
</gene>
<dbReference type="EMBL" id="BSEV01000016">
    <property type="protein sequence ID" value="GLK12346.1"/>
    <property type="molecule type" value="Genomic_DNA"/>
</dbReference>
<organism evidence="1 2">
    <name type="scientific">Streptosporangium carneum</name>
    <dbReference type="NCBI Taxonomy" id="47481"/>
    <lineage>
        <taxon>Bacteria</taxon>
        <taxon>Bacillati</taxon>
        <taxon>Actinomycetota</taxon>
        <taxon>Actinomycetes</taxon>
        <taxon>Streptosporangiales</taxon>
        <taxon>Streptosporangiaceae</taxon>
        <taxon>Streptosporangium</taxon>
    </lineage>
</organism>
<evidence type="ECO:0000313" key="2">
    <source>
        <dbReference type="Proteomes" id="UP001143474"/>
    </source>
</evidence>
<proteinExistence type="predicted"/>
<dbReference type="Proteomes" id="UP001143474">
    <property type="component" value="Unassembled WGS sequence"/>
</dbReference>
<accession>A0A9W6I5E2</accession>
<evidence type="ECO:0000313" key="1">
    <source>
        <dbReference type="EMBL" id="GLK12346.1"/>
    </source>
</evidence>
<keyword evidence="2" id="KW-1185">Reference proteome</keyword>
<sequence length="77" mass="8691">MIRMRGEQSREALDEFREDGRTAPDYAPLLLTPAKVVSVCMAVKHWLCIARRAGGRRVSVKCVFARELKLFTPGEAE</sequence>